<evidence type="ECO:0000313" key="3">
    <source>
        <dbReference type="EMBL" id="CAK7231017.1"/>
    </source>
</evidence>
<keyword evidence="4" id="KW-1185">Reference proteome</keyword>
<feature type="compositionally biased region" description="Low complexity" evidence="1">
    <location>
        <begin position="99"/>
        <end position="117"/>
    </location>
</feature>
<evidence type="ECO:0000256" key="2">
    <source>
        <dbReference type="SAM" id="Phobius"/>
    </source>
</evidence>
<feature type="compositionally biased region" description="Gly residues" evidence="1">
    <location>
        <begin position="345"/>
        <end position="372"/>
    </location>
</feature>
<evidence type="ECO:0000313" key="4">
    <source>
        <dbReference type="Proteomes" id="UP001642406"/>
    </source>
</evidence>
<keyword evidence="2" id="KW-0472">Membrane</keyword>
<gene>
    <name evidence="3" type="ORF">SBRCBS47491_007789</name>
</gene>
<dbReference type="EMBL" id="CAWUHC010000091">
    <property type="protein sequence ID" value="CAK7231017.1"/>
    <property type="molecule type" value="Genomic_DNA"/>
</dbReference>
<feature type="transmembrane region" description="Helical" evidence="2">
    <location>
        <begin position="442"/>
        <end position="468"/>
    </location>
</feature>
<feature type="compositionally biased region" description="Basic and acidic residues" evidence="1">
    <location>
        <begin position="410"/>
        <end position="430"/>
    </location>
</feature>
<sequence>MKSRRNTSESESEPSGNKLRASRATQDSGLSGVSVEMSAWTRRNGSSNGINNTVGVFPQSKTPDTVAPPNRPLPLPPAAYQRPSGGYSSAPQSPRHFGQPFPQQQRASSSSSQYNDGRNSRRGSRGNSTPRPTPIPAVGVDGEELYFPLSPAPTKHNRKSDAGTRLTHGSESEVLPPDDRNYPVPPFNPALFQLPPQQEPLPQLQPFRGHGQEHNDPNQPTSSHLRIIHASATGPPSIYWSDDGASAGGGAETATIATSTNPSAFTFYRETTPPPGNRRHMGAGNDDVDDIDDDDDDDDEDNTIENEKRTRRPSQFREIGIAVASPKRRSKRKGSTSAFRDLTGGRSGDGTTGGAVGSGGGGGGGGGGGSGRRPGEASDDDEGARGVHLEDQDAEQEFFVNGRYVPPALREGRKPGRKPVSEDADARSEDSYYNGDRGGRRFWMIAGGVMFFIIAVAVGVGVGVGITLSHKNDRPASKYTPIVNNNTATATTTTAAATLASAVAAAHSVTSPPTTATTTSTSSAATSTATSLTDCPAANGTTYTVPGSSTNFLRLCGIDYSGTGAAVDLSHLPTTSMDDCMNNCAGTSGCTACGWGPPNSSTTSTDSTGFVVSGKNYQCYLKSTLGSAKKAVSADSDWCFAILQ</sequence>
<dbReference type="Proteomes" id="UP001642406">
    <property type="component" value="Unassembled WGS sequence"/>
</dbReference>
<feature type="region of interest" description="Disordered" evidence="1">
    <location>
        <begin position="1"/>
        <end position="222"/>
    </location>
</feature>
<accession>A0ABP0CHB5</accession>
<protein>
    <recommendedName>
        <fullName evidence="5">Apple domain-containing protein</fullName>
    </recommendedName>
</protein>
<evidence type="ECO:0008006" key="5">
    <source>
        <dbReference type="Google" id="ProtNLM"/>
    </source>
</evidence>
<keyword evidence="2" id="KW-1133">Transmembrane helix</keyword>
<proteinExistence type="predicted"/>
<feature type="compositionally biased region" description="Polar residues" evidence="1">
    <location>
        <begin position="41"/>
        <end position="63"/>
    </location>
</feature>
<feature type="compositionally biased region" description="Low complexity" evidence="1">
    <location>
        <begin position="193"/>
        <end position="206"/>
    </location>
</feature>
<name>A0ABP0CHB5_9PEZI</name>
<comment type="caution">
    <text evidence="3">The sequence shown here is derived from an EMBL/GenBank/DDBJ whole genome shotgun (WGS) entry which is preliminary data.</text>
</comment>
<keyword evidence="2" id="KW-0812">Transmembrane</keyword>
<reference evidence="3 4" key="1">
    <citation type="submission" date="2024-01" db="EMBL/GenBank/DDBJ databases">
        <authorList>
            <person name="Allen C."/>
            <person name="Tagirdzhanova G."/>
        </authorList>
    </citation>
    <scope>NUCLEOTIDE SEQUENCE [LARGE SCALE GENOMIC DNA]</scope>
</reference>
<feature type="compositionally biased region" description="Acidic residues" evidence="1">
    <location>
        <begin position="286"/>
        <end position="304"/>
    </location>
</feature>
<evidence type="ECO:0000256" key="1">
    <source>
        <dbReference type="SAM" id="MobiDB-lite"/>
    </source>
</evidence>
<feature type="region of interest" description="Disordered" evidence="1">
    <location>
        <begin position="236"/>
        <end position="433"/>
    </location>
</feature>
<organism evidence="3 4">
    <name type="scientific">Sporothrix bragantina</name>
    <dbReference type="NCBI Taxonomy" id="671064"/>
    <lineage>
        <taxon>Eukaryota</taxon>
        <taxon>Fungi</taxon>
        <taxon>Dikarya</taxon>
        <taxon>Ascomycota</taxon>
        <taxon>Pezizomycotina</taxon>
        <taxon>Sordariomycetes</taxon>
        <taxon>Sordariomycetidae</taxon>
        <taxon>Ophiostomatales</taxon>
        <taxon>Ophiostomataceae</taxon>
        <taxon>Sporothrix</taxon>
    </lineage>
</organism>